<dbReference type="Pfam" id="PF13639">
    <property type="entry name" value="zf-RING_2"/>
    <property type="match status" value="1"/>
</dbReference>
<evidence type="ECO:0000256" key="10">
    <source>
        <dbReference type="SAM" id="Phobius"/>
    </source>
</evidence>
<feature type="region of interest" description="Disordered" evidence="9">
    <location>
        <begin position="309"/>
        <end position="344"/>
    </location>
</feature>
<comment type="caution">
    <text evidence="12">The sequence shown here is derived from an EMBL/GenBank/DDBJ whole genome shotgun (WGS) entry which is preliminary data.</text>
</comment>
<evidence type="ECO:0000313" key="12">
    <source>
        <dbReference type="EMBL" id="GMH10060.1"/>
    </source>
</evidence>
<sequence>METFAILGPIYRRILGSVRNLASSYYVFSMDVESQRITVELTQSALLEHINNGSSIDHSGTPAACVLCQKIVSPEGELNDSLLTAGICGDCKFLLLEDFGTPARDFHRRRLPRGRRMHRSSESLENLFSQMINLARHHQSMVSEPEDRPVDVDAASRLVQRASSHTTPEGSRRWRRVMSDTESDGFDVTDSLYGDSESTISFSAYRLFHGGSDVLSSVGDGSDMSVDGRSFLDTEIFGQSFSRSDLDSDGDIDPMHAGIINWDSDDHEEVEEDHEWEEADAENWGARLQLEISAPSILQRRIDSPELEGITTHQRIRESRDNQIRNSSSSREESRGPLFPGNHQDYLNARGGFEELLEHLAETESARRGAPPAALSFVDSLPRIVISDEHEKSGGLSCAICKDLLLVGTEANQLPCLHLYHASCILPWLSTRNSCPLCRYELPTDDMGYEDEKHIATRRRMGIHEIQQQVASDDSSSDDSDATEMNVVQELGEEFVNANLAANPSHWNGRGGRWFFNVAAPIISLVSVAFVLWFGNPSRGLMGRRSLHRQPQLQNYTPSSSPSSLWRNRRWWFF</sequence>
<dbReference type="GO" id="GO:0061630">
    <property type="term" value="F:ubiquitin protein ligase activity"/>
    <property type="evidence" value="ECO:0007669"/>
    <property type="project" value="UniProtKB-EC"/>
</dbReference>
<keyword evidence="13" id="KW-1185">Reference proteome</keyword>
<dbReference type="GO" id="GO:0016567">
    <property type="term" value="P:protein ubiquitination"/>
    <property type="evidence" value="ECO:0007669"/>
    <property type="project" value="TreeGrafter"/>
</dbReference>
<evidence type="ECO:0000256" key="4">
    <source>
        <dbReference type="ARBA" id="ARBA00022723"/>
    </source>
</evidence>
<dbReference type="PANTHER" id="PTHR15710:SF242">
    <property type="entry name" value="OS06G0633500 PROTEIN"/>
    <property type="match status" value="1"/>
</dbReference>
<keyword evidence="10" id="KW-1133">Transmembrane helix</keyword>
<dbReference type="SUPFAM" id="SSF57850">
    <property type="entry name" value="RING/U-box"/>
    <property type="match status" value="1"/>
</dbReference>
<evidence type="ECO:0000256" key="9">
    <source>
        <dbReference type="SAM" id="MobiDB-lite"/>
    </source>
</evidence>
<dbReference type="GO" id="GO:0008270">
    <property type="term" value="F:zinc ion binding"/>
    <property type="evidence" value="ECO:0007669"/>
    <property type="project" value="UniProtKB-KW"/>
</dbReference>
<keyword evidence="10" id="KW-0472">Membrane</keyword>
<evidence type="ECO:0000256" key="1">
    <source>
        <dbReference type="ARBA" id="ARBA00000900"/>
    </source>
</evidence>
<dbReference type="PROSITE" id="PS50089">
    <property type="entry name" value="ZF_RING_2"/>
    <property type="match status" value="1"/>
</dbReference>
<comment type="catalytic activity">
    <reaction evidence="1">
        <text>S-ubiquitinyl-[E2 ubiquitin-conjugating enzyme]-L-cysteine + [acceptor protein]-L-lysine = [E2 ubiquitin-conjugating enzyme]-L-cysteine + N(6)-ubiquitinyl-[acceptor protein]-L-lysine.</text>
        <dbReference type="EC" id="2.3.2.27"/>
    </reaction>
</comment>
<feature type="transmembrane region" description="Helical" evidence="10">
    <location>
        <begin position="514"/>
        <end position="535"/>
    </location>
</feature>
<evidence type="ECO:0000313" key="13">
    <source>
        <dbReference type="Proteomes" id="UP001279734"/>
    </source>
</evidence>
<keyword evidence="4" id="KW-0479">Metal-binding</keyword>
<keyword evidence="10" id="KW-0812">Transmembrane</keyword>
<keyword evidence="6" id="KW-0833">Ubl conjugation pathway</keyword>
<dbReference type="SMART" id="SM00184">
    <property type="entry name" value="RING"/>
    <property type="match status" value="1"/>
</dbReference>
<dbReference type="Proteomes" id="UP001279734">
    <property type="component" value="Unassembled WGS sequence"/>
</dbReference>
<proteinExistence type="predicted"/>
<dbReference type="EMBL" id="BSYO01000009">
    <property type="protein sequence ID" value="GMH10060.1"/>
    <property type="molecule type" value="Genomic_DNA"/>
</dbReference>
<keyword evidence="7" id="KW-0862">Zinc</keyword>
<dbReference type="AlphaFoldDB" id="A0AAD3SFX6"/>
<dbReference type="InterPro" id="IPR001841">
    <property type="entry name" value="Znf_RING"/>
</dbReference>
<dbReference type="PANTHER" id="PTHR15710">
    <property type="entry name" value="E3 UBIQUITIN-PROTEIN LIGASE PRAJA"/>
    <property type="match status" value="1"/>
</dbReference>
<name>A0AAD3SFX6_NEPGR</name>
<organism evidence="12 13">
    <name type="scientific">Nepenthes gracilis</name>
    <name type="common">Slender pitcher plant</name>
    <dbReference type="NCBI Taxonomy" id="150966"/>
    <lineage>
        <taxon>Eukaryota</taxon>
        <taxon>Viridiplantae</taxon>
        <taxon>Streptophyta</taxon>
        <taxon>Embryophyta</taxon>
        <taxon>Tracheophyta</taxon>
        <taxon>Spermatophyta</taxon>
        <taxon>Magnoliopsida</taxon>
        <taxon>eudicotyledons</taxon>
        <taxon>Gunneridae</taxon>
        <taxon>Pentapetalae</taxon>
        <taxon>Caryophyllales</taxon>
        <taxon>Nepenthaceae</taxon>
        <taxon>Nepenthes</taxon>
    </lineage>
</organism>
<evidence type="ECO:0000256" key="6">
    <source>
        <dbReference type="ARBA" id="ARBA00022786"/>
    </source>
</evidence>
<dbReference type="GO" id="GO:0005737">
    <property type="term" value="C:cytoplasm"/>
    <property type="evidence" value="ECO:0007669"/>
    <property type="project" value="TreeGrafter"/>
</dbReference>
<feature type="domain" description="RING-type" evidence="11">
    <location>
        <begin position="398"/>
        <end position="439"/>
    </location>
</feature>
<evidence type="ECO:0000259" key="11">
    <source>
        <dbReference type="PROSITE" id="PS50089"/>
    </source>
</evidence>
<dbReference type="Gene3D" id="3.30.40.10">
    <property type="entry name" value="Zinc/RING finger domain, C3HC4 (zinc finger)"/>
    <property type="match status" value="1"/>
</dbReference>
<keyword evidence="3" id="KW-0808">Transferase</keyword>
<evidence type="ECO:0000256" key="2">
    <source>
        <dbReference type="ARBA" id="ARBA00012483"/>
    </source>
</evidence>
<dbReference type="EC" id="2.3.2.27" evidence="2"/>
<dbReference type="FunFam" id="3.30.40.10:FF:000022">
    <property type="entry name" value="E3 ubiquitin-protein ligase RING1-like"/>
    <property type="match status" value="1"/>
</dbReference>
<dbReference type="InterPro" id="IPR013083">
    <property type="entry name" value="Znf_RING/FYVE/PHD"/>
</dbReference>
<evidence type="ECO:0000256" key="5">
    <source>
        <dbReference type="ARBA" id="ARBA00022771"/>
    </source>
</evidence>
<accession>A0AAD3SFX6</accession>
<evidence type="ECO:0000256" key="8">
    <source>
        <dbReference type="PROSITE-ProRule" id="PRU00175"/>
    </source>
</evidence>
<evidence type="ECO:0000256" key="3">
    <source>
        <dbReference type="ARBA" id="ARBA00022679"/>
    </source>
</evidence>
<evidence type="ECO:0000256" key="7">
    <source>
        <dbReference type="ARBA" id="ARBA00022833"/>
    </source>
</evidence>
<keyword evidence="5 8" id="KW-0863">Zinc-finger</keyword>
<reference evidence="12" key="1">
    <citation type="submission" date="2023-05" db="EMBL/GenBank/DDBJ databases">
        <title>Nepenthes gracilis genome sequencing.</title>
        <authorList>
            <person name="Fukushima K."/>
        </authorList>
    </citation>
    <scope>NUCLEOTIDE SEQUENCE</scope>
    <source>
        <strain evidence="12">SING2019-196</strain>
    </source>
</reference>
<gene>
    <name evidence="12" type="ORF">Nepgr_011901</name>
</gene>
<protein>
    <recommendedName>
        <fullName evidence="2">RING-type E3 ubiquitin transferase</fullName>
        <ecNumber evidence="2">2.3.2.27</ecNumber>
    </recommendedName>
</protein>